<dbReference type="Proteomes" id="UP000094622">
    <property type="component" value="Unassembled WGS sequence"/>
</dbReference>
<name>A0A1E3H4H2_9HYPH</name>
<protein>
    <submittedName>
        <fullName evidence="1">Uncharacterized protein</fullName>
    </submittedName>
</protein>
<proteinExistence type="predicted"/>
<reference evidence="1 2" key="1">
    <citation type="submission" date="2016-07" db="EMBL/GenBank/DDBJ databases">
        <title>Draft Genome Sequence of Methylobrevis pamukkalensis PK2.</title>
        <authorList>
            <person name="Vasilenko O.V."/>
            <person name="Doronina N.V."/>
            <person name="Shmareva M.N."/>
            <person name="Tarlachkov S.V."/>
            <person name="Mustakhimov I."/>
            <person name="Trotsenko Y.A."/>
        </authorList>
    </citation>
    <scope>NUCLEOTIDE SEQUENCE [LARGE SCALE GENOMIC DNA]</scope>
    <source>
        <strain evidence="1 2">PK2</strain>
    </source>
</reference>
<evidence type="ECO:0000313" key="1">
    <source>
        <dbReference type="EMBL" id="ODN71212.1"/>
    </source>
</evidence>
<dbReference type="RefSeq" id="WP_169833520.1">
    <property type="nucleotide sequence ID" value="NZ_MCRJ01000027.1"/>
</dbReference>
<sequence>MRTVATLLAIVLFLPAVAVAVVVAAGCWARLRAAQAEERDLAAARVPRRD</sequence>
<evidence type="ECO:0000313" key="2">
    <source>
        <dbReference type="Proteomes" id="UP000094622"/>
    </source>
</evidence>
<dbReference type="EMBL" id="MCRJ01000027">
    <property type="protein sequence ID" value="ODN71212.1"/>
    <property type="molecule type" value="Genomic_DNA"/>
</dbReference>
<gene>
    <name evidence="1" type="ORF">A6302_01501</name>
</gene>
<keyword evidence="2" id="KW-1185">Reference proteome</keyword>
<dbReference type="PROSITE" id="PS51257">
    <property type="entry name" value="PROKAR_LIPOPROTEIN"/>
    <property type="match status" value="1"/>
</dbReference>
<organism evidence="1 2">
    <name type="scientific">Methylobrevis pamukkalensis</name>
    <dbReference type="NCBI Taxonomy" id="1439726"/>
    <lineage>
        <taxon>Bacteria</taxon>
        <taxon>Pseudomonadati</taxon>
        <taxon>Pseudomonadota</taxon>
        <taxon>Alphaproteobacteria</taxon>
        <taxon>Hyphomicrobiales</taxon>
        <taxon>Pleomorphomonadaceae</taxon>
        <taxon>Methylobrevis</taxon>
    </lineage>
</organism>
<comment type="caution">
    <text evidence="1">The sequence shown here is derived from an EMBL/GenBank/DDBJ whole genome shotgun (WGS) entry which is preliminary data.</text>
</comment>
<accession>A0A1E3H4H2</accession>
<dbReference type="AlphaFoldDB" id="A0A1E3H4H2"/>